<protein>
    <submittedName>
        <fullName evidence="1">Uncharacterized protein</fullName>
    </submittedName>
</protein>
<dbReference type="Proteomes" id="UP000078397">
    <property type="component" value="Unassembled WGS sequence"/>
</dbReference>
<sequence length="79" mass="9094">MPISKPDWSPPRHHLWSSNKNWRRSGKRRALVPALNPFHFDIVSIMLINRMYSLLRDTMGSHLISSCSCESALKPSDDC</sequence>
<evidence type="ECO:0000313" key="1">
    <source>
        <dbReference type="EMBL" id="OAQ60007.1"/>
    </source>
</evidence>
<accession>A0A179F3L8</accession>
<name>A0A179F3L8_METCM</name>
<dbReference type="KEGG" id="pchm:VFPPC_16824"/>
<dbReference type="GeneID" id="28858571"/>
<gene>
    <name evidence="1" type="ORF">VFPPC_16824</name>
</gene>
<keyword evidence="2" id="KW-1185">Reference proteome</keyword>
<evidence type="ECO:0000313" key="2">
    <source>
        <dbReference type="Proteomes" id="UP000078397"/>
    </source>
</evidence>
<dbReference type="EMBL" id="LSBJ02000004">
    <property type="protein sequence ID" value="OAQ60007.1"/>
    <property type="molecule type" value="Genomic_DNA"/>
</dbReference>
<organism evidence="1 2">
    <name type="scientific">Pochonia chlamydosporia 170</name>
    <dbReference type="NCBI Taxonomy" id="1380566"/>
    <lineage>
        <taxon>Eukaryota</taxon>
        <taxon>Fungi</taxon>
        <taxon>Dikarya</taxon>
        <taxon>Ascomycota</taxon>
        <taxon>Pezizomycotina</taxon>
        <taxon>Sordariomycetes</taxon>
        <taxon>Hypocreomycetidae</taxon>
        <taxon>Hypocreales</taxon>
        <taxon>Clavicipitaceae</taxon>
        <taxon>Pochonia</taxon>
    </lineage>
</organism>
<dbReference type="AlphaFoldDB" id="A0A179F3L8"/>
<comment type="caution">
    <text evidence="1">The sequence shown here is derived from an EMBL/GenBank/DDBJ whole genome shotgun (WGS) entry which is preliminary data.</text>
</comment>
<reference evidence="1 2" key="1">
    <citation type="journal article" date="2016" name="PLoS Pathog.">
        <title>Biosynthesis of antibiotic leucinostatins in bio-control fungus Purpureocillium lilacinum and their inhibition on phytophthora revealed by genome mining.</title>
        <authorList>
            <person name="Wang G."/>
            <person name="Liu Z."/>
            <person name="Lin R."/>
            <person name="Li E."/>
            <person name="Mao Z."/>
            <person name="Ling J."/>
            <person name="Yang Y."/>
            <person name="Yin W.B."/>
            <person name="Xie B."/>
        </authorList>
    </citation>
    <scope>NUCLEOTIDE SEQUENCE [LARGE SCALE GENOMIC DNA]</scope>
    <source>
        <strain evidence="1">170</strain>
    </source>
</reference>
<proteinExistence type="predicted"/>
<dbReference type="RefSeq" id="XP_018137968.1">
    <property type="nucleotide sequence ID" value="XM_018294577.1"/>
</dbReference>